<sequence>RGKSSGLPRCAGPCRAAPRRSGPPRPAAAFGAPAARRGCGFPGRGCRSAPRARPAQSGGYTAVVWATRCCAAYYRRSKPLPKLRRKPRMRKYFMRLPGKAVVWAKGTKDGQTMAAPGYAFVSLLRPDYALVLPAGLWLLFNQ</sequence>
<feature type="compositionally biased region" description="Low complexity" evidence="1">
    <location>
        <begin position="8"/>
        <end position="20"/>
    </location>
</feature>
<accession>A0A699U8N6</accession>
<reference evidence="2" key="1">
    <citation type="journal article" date="2019" name="Sci. Rep.">
        <title>Draft genome of Tanacetum cinerariifolium, the natural source of mosquito coil.</title>
        <authorList>
            <person name="Yamashiro T."/>
            <person name="Shiraishi A."/>
            <person name="Satake H."/>
            <person name="Nakayama K."/>
        </authorList>
    </citation>
    <scope>NUCLEOTIDE SEQUENCE</scope>
</reference>
<evidence type="ECO:0000313" key="2">
    <source>
        <dbReference type="EMBL" id="GFD19555.1"/>
    </source>
</evidence>
<proteinExistence type="predicted"/>
<feature type="region of interest" description="Disordered" evidence="1">
    <location>
        <begin position="1"/>
        <end position="38"/>
    </location>
</feature>
<feature type="compositionally biased region" description="Low complexity" evidence="1">
    <location>
        <begin position="27"/>
        <end position="38"/>
    </location>
</feature>
<evidence type="ECO:0000256" key="1">
    <source>
        <dbReference type="SAM" id="MobiDB-lite"/>
    </source>
</evidence>
<dbReference type="AlphaFoldDB" id="A0A699U8N6"/>
<organism evidence="2">
    <name type="scientific">Tanacetum cinerariifolium</name>
    <name type="common">Dalmatian daisy</name>
    <name type="synonym">Chrysanthemum cinerariifolium</name>
    <dbReference type="NCBI Taxonomy" id="118510"/>
    <lineage>
        <taxon>Eukaryota</taxon>
        <taxon>Viridiplantae</taxon>
        <taxon>Streptophyta</taxon>
        <taxon>Embryophyta</taxon>
        <taxon>Tracheophyta</taxon>
        <taxon>Spermatophyta</taxon>
        <taxon>Magnoliopsida</taxon>
        <taxon>eudicotyledons</taxon>
        <taxon>Gunneridae</taxon>
        <taxon>Pentapetalae</taxon>
        <taxon>asterids</taxon>
        <taxon>campanulids</taxon>
        <taxon>Asterales</taxon>
        <taxon>Asteraceae</taxon>
        <taxon>Asteroideae</taxon>
        <taxon>Anthemideae</taxon>
        <taxon>Anthemidinae</taxon>
        <taxon>Tanacetum</taxon>
    </lineage>
</organism>
<dbReference type="EMBL" id="BKCJ011315511">
    <property type="protein sequence ID" value="GFD19555.1"/>
    <property type="molecule type" value="Genomic_DNA"/>
</dbReference>
<feature type="non-terminal residue" evidence="2">
    <location>
        <position position="1"/>
    </location>
</feature>
<protein>
    <submittedName>
        <fullName evidence="2">Uncharacterized protein</fullName>
    </submittedName>
</protein>
<comment type="caution">
    <text evidence="2">The sequence shown here is derived from an EMBL/GenBank/DDBJ whole genome shotgun (WGS) entry which is preliminary data.</text>
</comment>
<name>A0A699U8N6_TANCI</name>
<gene>
    <name evidence="2" type="ORF">Tci_891524</name>
</gene>